<dbReference type="SMART" id="SM00052">
    <property type="entry name" value="EAL"/>
    <property type="match status" value="1"/>
</dbReference>
<dbReference type="AlphaFoldDB" id="A0A2S5ZB58"/>
<dbReference type="GO" id="GO:0071111">
    <property type="term" value="F:cyclic-guanylate-specific phosphodiesterase activity"/>
    <property type="evidence" value="ECO:0007669"/>
    <property type="project" value="UniProtKB-EC"/>
</dbReference>
<dbReference type="InterPro" id="IPR000014">
    <property type="entry name" value="PAS"/>
</dbReference>
<dbReference type="PROSITE" id="PS50112">
    <property type="entry name" value="PAS"/>
    <property type="match status" value="1"/>
</dbReference>
<dbReference type="EMBL" id="PSSX01000006">
    <property type="protein sequence ID" value="PPI84432.1"/>
    <property type="molecule type" value="Genomic_DNA"/>
</dbReference>
<feature type="domain" description="GGDEF" evidence="6">
    <location>
        <begin position="682"/>
        <end position="815"/>
    </location>
</feature>
<dbReference type="Gene3D" id="3.30.70.270">
    <property type="match status" value="1"/>
</dbReference>
<dbReference type="CDD" id="cd00130">
    <property type="entry name" value="PAS"/>
    <property type="match status" value="1"/>
</dbReference>
<dbReference type="SUPFAM" id="SSF55785">
    <property type="entry name" value="PYP-like sensor domain (PAS domain)"/>
    <property type="match status" value="1"/>
</dbReference>
<dbReference type="InterPro" id="IPR035919">
    <property type="entry name" value="EAL_sf"/>
</dbReference>
<dbReference type="NCBIfam" id="TIGR00229">
    <property type="entry name" value="sensory_box"/>
    <property type="match status" value="1"/>
</dbReference>
<keyword evidence="8" id="KW-1185">Reference proteome</keyword>
<proteinExistence type="predicted"/>
<evidence type="ECO:0000259" key="5">
    <source>
        <dbReference type="PROSITE" id="PS50883"/>
    </source>
</evidence>
<dbReference type="Proteomes" id="UP000239917">
    <property type="component" value="Unassembled WGS sequence"/>
</dbReference>
<evidence type="ECO:0000256" key="2">
    <source>
        <dbReference type="ARBA" id="ARBA00022636"/>
    </source>
</evidence>
<dbReference type="InterPro" id="IPR003018">
    <property type="entry name" value="GAF"/>
</dbReference>
<dbReference type="Gene3D" id="3.30.450.20">
    <property type="entry name" value="PAS domain"/>
    <property type="match status" value="1"/>
</dbReference>
<dbReference type="SUPFAM" id="SSF55781">
    <property type="entry name" value="GAF domain-like"/>
    <property type="match status" value="1"/>
</dbReference>
<evidence type="ECO:0000256" key="3">
    <source>
        <dbReference type="SAM" id="Phobius"/>
    </source>
</evidence>
<dbReference type="SUPFAM" id="SSF141868">
    <property type="entry name" value="EAL domain-like"/>
    <property type="match status" value="1"/>
</dbReference>
<dbReference type="InterPro" id="IPR013767">
    <property type="entry name" value="PAS_fold"/>
</dbReference>
<sequence length="1084" mass="120055">MGQDRLFLHPVLCWLLRPGRQMLVLYSSGRFGKRLAMKQRPLDRYLSRLIWLGVTPLILVAAGMATLSVMEHREDMRERAVFLVNDAVADVDNYLDARIKALGILADSSFADSPGQWHQLYDLARDFHNNFGSPVLFADTGDPMQMLFNTRVPFGTALPPVPRPTGHAAAPTALETRAPAVGDTFTGPITGTTLVAIAVPMLRNGAVRHLLISPMDASEFQVRIAGLELPGGWSLSLIDGTGQVIAQNPSNSPGAGLPNGSWVSVSEPIGFAPWTARIDIPEASYNALFWREAFALLIVIGLAILVGVILGSAAGRPVIRQLQALALSTPGGAPSPIKEISQVQDRLEKDFRHIQESEQRHRELFEANPHPMWVYDLETLEFLEVNDAAIYQYGFSREEFLDMTIKDIRPSEDVARLLDNVTKVTEGLNDTGSVWRHRTKGGRLLDVEIMSHFLLFKGRRAELVLAHDVTEEKRAKRLLKDHARQQLLVARLGQLALSVDSVDEVIESACEATAEGLSISFSRVVLFDFQRSAFVMTAGQGWSAGLVGLDLVDRAEIARALAVFRTSEPLAADDVMSDYRFAESDLIKSHNIISGADIMIGRADKPLGVLGAYSDSPKRFSEQDIRFLQGVANTLAAVIERHQSHEQLNYMAVHDAVTDLPNRLLMTDRLDVALHHAERSGMKVALLLIDLDRFKNVNDVFGHVLGDRLLHEVGQRLSHCVRADDTVSRQSGDEFIVVLPEIEEEQDAARIAEKIIRVVTRPFTIDGQEILLGVSVGIVCFPDNGEDSETLLRNADAAMHVAQGLGRNRYQFYSPEMNERALELIGLEGDLRFAIERDELFLVYQPQISLETGEVIGFEALVRWQHPVRGLISPAHFIPVAEESGLIVDIGNWVLKTACCQYVEWMDEGLVSGTIAVNVSAHQFRQPDFIDTVEEALIRCGLRPEHLELELTESVVMHGIEDVLCKLEELDQLGIKLAIDDFGTGYSSLSYLKQFPLFRLKIDQSFTKVLPEDLEGGAIAKAIIQMGHTLGLEVIAEGIETSEQRQFLQALSCDSGQGYLFAKPLSVKECPGFLRNFRESSVKS</sequence>
<dbReference type="SMART" id="SM00267">
    <property type="entry name" value="GGDEF"/>
    <property type="match status" value="1"/>
</dbReference>
<keyword evidence="3" id="KW-0472">Membrane</keyword>
<dbReference type="SMART" id="SM00065">
    <property type="entry name" value="GAF"/>
    <property type="match status" value="1"/>
</dbReference>
<evidence type="ECO:0000256" key="1">
    <source>
        <dbReference type="ARBA" id="ARBA00012282"/>
    </source>
</evidence>
<dbReference type="InterPro" id="IPR029787">
    <property type="entry name" value="Nucleotide_cyclase"/>
</dbReference>
<dbReference type="SMART" id="SM00091">
    <property type="entry name" value="PAS"/>
    <property type="match status" value="1"/>
</dbReference>
<keyword evidence="2" id="KW-0973">c-di-GMP</keyword>
<protein>
    <recommendedName>
        <fullName evidence="1">cyclic-guanylate-specific phosphodiesterase</fullName>
        <ecNumber evidence="1">3.1.4.52</ecNumber>
    </recommendedName>
</protein>
<dbReference type="SUPFAM" id="SSF55073">
    <property type="entry name" value="Nucleotide cyclase"/>
    <property type="match status" value="1"/>
</dbReference>
<dbReference type="Pfam" id="PF00563">
    <property type="entry name" value="EAL"/>
    <property type="match status" value="1"/>
</dbReference>
<dbReference type="Pfam" id="PF01590">
    <property type="entry name" value="GAF"/>
    <property type="match status" value="1"/>
</dbReference>
<feature type="transmembrane region" description="Helical" evidence="3">
    <location>
        <begin position="293"/>
        <end position="314"/>
    </location>
</feature>
<dbReference type="InterPro" id="IPR000160">
    <property type="entry name" value="GGDEF_dom"/>
</dbReference>
<dbReference type="Gene3D" id="3.20.20.450">
    <property type="entry name" value="EAL domain"/>
    <property type="match status" value="1"/>
</dbReference>
<dbReference type="Pfam" id="PF00990">
    <property type="entry name" value="GGDEF"/>
    <property type="match status" value="1"/>
</dbReference>
<dbReference type="PROSITE" id="PS50883">
    <property type="entry name" value="EAL"/>
    <property type="match status" value="1"/>
</dbReference>
<feature type="transmembrane region" description="Helical" evidence="3">
    <location>
        <begin position="45"/>
        <end position="69"/>
    </location>
</feature>
<dbReference type="PROSITE" id="PS50887">
    <property type="entry name" value="GGDEF"/>
    <property type="match status" value="1"/>
</dbReference>
<dbReference type="InterPro" id="IPR035965">
    <property type="entry name" value="PAS-like_dom_sf"/>
</dbReference>
<evidence type="ECO:0000313" key="7">
    <source>
        <dbReference type="EMBL" id="PPI84432.1"/>
    </source>
</evidence>
<feature type="domain" description="EAL" evidence="5">
    <location>
        <begin position="824"/>
        <end position="1078"/>
    </location>
</feature>
<dbReference type="InterPro" id="IPR052155">
    <property type="entry name" value="Biofilm_reg_signaling"/>
</dbReference>
<dbReference type="NCBIfam" id="TIGR00254">
    <property type="entry name" value="GGDEF"/>
    <property type="match status" value="1"/>
</dbReference>
<gene>
    <name evidence="7" type="ORF">KEHDKFFH_09135</name>
</gene>
<accession>A0A2S5ZB58</accession>
<dbReference type="EC" id="3.1.4.52" evidence="1"/>
<dbReference type="InterPro" id="IPR029016">
    <property type="entry name" value="GAF-like_dom_sf"/>
</dbReference>
<evidence type="ECO:0000259" key="4">
    <source>
        <dbReference type="PROSITE" id="PS50112"/>
    </source>
</evidence>
<evidence type="ECO:0000259" key="6">
    <source>
        <dbReference type="PROSITE" id="PS50887"/>
    </source>
</evidence>
<keyword evidence="3" id="KW-0812">Transmembrane</keyword>
<dbReference type="InterPro" id="IPR001633">
    <property type="entry name" value="EAL_dom"/>
</dbReference>
<dbReference type="InterPro" id="IPR043128">
    <property type="entry name" value="Rev_trsase/Diguanyl_cyclase"/>
</dbReference>
<dbReference type="PANTHER" id="PTHR44757">
    <property type="entry name" value="DIGUANYLATE CYCLASE DGCP"/>
    <property type="match status" value="1"/>
</dbReference>
<dbReference type="CDD" id="cd01949">
    <property type="entry name" value="GGDEF"/>
    <property type="match status" value="1"/>
</dbReference>
<dbReference type="FunFam" id="3.20.20.450:FF:000001">
    <property type="entry name" value="Cyclic di-GMP phosphodiesterase yahA"/>
    <property type="match status" value="1"/>
</dbReference>
<reference evidence="7 8" key="1">
    <citation type="submission" date="2018-01" db="EMBL/GenBank/DDBJ databases">
        <title>Complete genome sequences of the type strains of Marinobacter flavimaris and Marinobacter maroccanus.</title>
        <authorList>
            <person name="Palau M."/>
            <person name="Boujida N."/>
            <person name="Manresa A."/>
            <person name="Minana-Galbis D."/>
        </authorList>
    </citation>
    <scope>NUCLEOTIDE SEQUENCE [LARGE SCALE GENOMIC DNA]</scope>
    <source>
        <strain evidence="7 8">N4</strain>
    </source>
</reference>
<dbReference type="GO" id="GO:0006355">
    <property type="term" value="P:regulation of DNA-templated transcription"/>
    <property type="evidence" value="ECO:0007669"/>
    <property type="project" value="InterPro"/>
</dbReference>
<evidence type="ECO:0000313" key="8">
    <source>
        <dbReference type="Proteomes" id="UP000239917"/>
    </source>
</evidence>
<name>A0A2S5ZB58_9GAMM</name>
<dbReference type="PANTHER" id="PTHR44757:SF2">
    <property type="entry name" value="BIOFILM ARCHITECTURE MAINTENANCE PROTEIN MBAA"/>
    <property type="match status" value="1"/>
</dbReference>
<keyword evidence="3" id="KW-1133">Transmembrane helix</keyword>
<feature type="domain" description="PAS" evidence="4">
    <location>
        <begin position="357"/>
        <end position="428"/>
    </location>
</feature>
<comment type="caution">
    <text evidence="7">The sequence shown here is derived from an EMBL/GenBank/DDBJ whole genome shotgun (WGS) entry which is preliminary data.</text>
</comment>
<dbReference type="CDD" id="cd01948">
    <property type="entry name" value="EAL"/>
    <property type="match status" value="1"/>
</dbReference>
<dbReference type="Gene3D" id="3.30.450.40">
    <property type="match status" value="1"/>
</dbReference>
<organism evidence="7 8">
    <name type="scientific">Marinobacter maroccanus</name>
    <dbReference type="NCBI Taxonomy" id="2055143"/>
    <lineage>
        <taxon>Bacteria</taxon>
        <taxon>Pseudomonadati</taxon>
        <taxon>Pseudomonadota</taxon>
        <taxon>Gammaproteobacteria</taxon>
        <taxon>Pseudomonadales</taxon>
        <taxon>Marinobacteraceae</taxon>
        <taxon>Marinobacter</taxon>
    </lineage>
</organism>
<dbReference type="Pfam" id="PF00989">
    <property type="entry name" value="PAS"/>
    <property type="match status" value="1"/>
</dbReference>